<dbReference type="Gene3D" id="1.10.287.1060">
    <property type="entry name" value="ESAT-6-like"/>
    <property type="match status" value="1"/>
</dbReference>
<proteinExistence type="predicted"/>
<feature type="region of interest" description="Disordered" evidence="1">
    <location>
        <begin position="15"/>
        <end position="42"/>
    </location>
</feature>
<organism evidence="2 3">
    <name type="scientific">Mycolicibacterium frederiksbergense</name>
    <dbReference type="NCBI Taxonomy" id="117567"/>
    <lineage>
        <taxon>Bacteria</taxon>
        <taxon>Bacillati</taxon>
        <taxon>Actinomycetota</taxon>
        <taxon>Actinomycetes</taxon>
        <taxon>Mycobacteriales</taxon>
        <taxon>Mycobacteriaceae</taxon>
        <taxon>Mycolicibacterium</taxon>
    </lineage>
</organism>
<evidence type="ECO:0000256" key="1">
    <source>
        <dbReference type="SAM" id="MobiDB-lite"/>
    </source>
</evidence>
<dbReference type="NCBIfam" id="TIGR03930">
    <property type="entry name" value="WXG100_ESAT6"/>
    <property type="match status" value="1"/>
</dbReference>
<feature type="compositionally biased region" description="Gly residues" evidence="1">
    <location>
        <begin position="185"/>
        <end position="204"/>
    </location>
</feature>
<dbReference type="Proteomes" id="UP000501849">
    <property type="component" value="Chromosome"/>
</dbReference>
<evidence type="ECO:0000313" key="2">
    <source>
        <dbReference type="EMBL" id="QIV82437.1"/>
    </source>
</evidence>
<dbReference type="EMBL" id="CP038799">
    <property type="protein sequence ID" value="QIV82437.1"/>
    <property type="molecule type" value="Genomic_DNA"/>
</dbReference>
<feature type="compositionally biased region" description="Basic and acidic residues" evidence="1">
    <location>
        <begin position="17"/>
        <end position="29"/>
    </location>
</feature>
<feature type="compositionally biased region" description="Low complexity" evidence="1">
    <location>
        <begin position="297"/>
        <end position="317"/>
    </location>
</feature>
<accession>A0A6H0S8S3</accession>
<evidence type="ECO:0000313" key="3">
    <source>
        <dbReference type="Proteomes" id="UP000501849"/>
    </source>
</evidence>
<dbReference type="AlphaFoldDB" id="A0A6H0S8S3"/>
<feature type="region of interest" description="Disordered" evidence="1">
    <location>
        <begin position="279"/>
        <end position="330"/>
    </location>
</feature>
<feature type="compositionally biased region" description="Low complexity" evidence="1">
    <location>
        <begin position="205"/>
        <end position="219"/>
    </location>
</feature>
<reference evidence="2 3" key="1">
    <citation type="submission" date="2019-04" db="EMBL/GenBank/DDBJ databases">
        <title>Draft, Whole-Genome Sequence of the Anthracene-degrading Mycobacterium frederiksbergense LB501T, Isolated from a Polycyclic Aromatic Hydrocarbon (PAH)-Contaminated Soil.</title>
        <authorList>
            <person name="Augelletti F."/>
        </authorList>
    </citation>
    <scope>NUCLEOTIDE SEQUENCE [LARGE SCALE GENOMIC DNA]</scope>
    <source>
        <strain evidence="2 3">LB 501T</strain>
    </source>
</reference>
<sequence>MSGVVMMLAPGSCVDFRPAHRENPRREASLDQTPSRRPRRSTRCTWATVLREGRGPKRQSQNWCTTRSRTRFRVLVSYEFGGRMGESVEVVTSELHLAADRLRGAGQRLQDGLSAVDLETSNLLASGWKGEAATAFDKYWEQWHNGAGQVVRALQTMSEALDTAATNYQAADEQAGGALGSTMQAGGGSGAATGGGGAPTGAGAPGAEVTGGSTGSTSGLAEQMNLGETMAPMSQAAGIPAQVAGQVAGGLMQAGTMAAGAAQQAVQAATQLAQEAQAAAAEQQAVEAGPEKPDSEAATGGDAPAGPAPVEAPRAGADASGPEETPGRSL</sequence>
<dbReference type="InterPro" id="IPR010310">
    <property type="entry name" value="T7SS_ESAT-6-like"/>
</dbReference>
<feature type="compositionally biased region" description="Low complexity" evidence="1">
    <location>
        <begin position="279"/>
        <end position="288"/>
    </location>
</feature>
<dbReference type="SUPFAM" id="SSF140453">
    <property type="entry name" value="EsxAB dimer-like"/>
    <property type="match status" value="1"/>
</dbReference>
<name>A0A6H0S8S3_9MYCO</name>
<keyword evidence="3" id="KW-1185">Reference proteome</keyword>
<dbReference type="KEGG" id="mfre:EXE63_17300"/>
<gene>
    <name evidence="2" type="ORF">EXE63_17300</name>
</gene>
<dbReference type="InterPro" id="IPR036689">
    <property type="entry name" value="ESAT-6-like_sf"/>
</dbReference>
<feature type="region of interest" description="Disordered" evidence="1">
    <location>
        <begin position="179"/>
        <end position="220"/>
    </location>
</feature>
<protein>
    <submittedName>
        <fullName evidence="2">WXG100 family type VII secretion target</fullName>
    </submittedName>
</protein>
<dbReference type="Pfam" id="PF06013">
    <property type="entry name" value="WXG100"/>
    <property type="match status" value="1"/>
</dbReference>